<protein>
    <submittedName>
        <fullName evidence="3">Copper-binding protein</fullName>
    </submittedName>
</protein>
<dbReference type="PROSITE" id="PS01047">
    <property type="entry name" value="HMA_1"/>
    <property type="match status" value="1"/>
</dbReference>
<feature type="domain" description="HMA" evidence="2">
    <location>
        <begin position="1"/>
        <end position="63"/>
    </location>
</feature>
<dbReference type="OrthoDB" id="9813965at2"/>
<keyword evidence="4" id="KW-1185">Reference proteome</keyword>
<gene>
    <name evidence="3" type="ORF">CH365_04235</name>
</gene>
<dbReference type="AlphaFoldDB" id="A0A2N0A2T5"/>
<dbReference type="Pfam" id="PF00403">
    <property type="entry name" value="HMA"/>
    <property type="match status" value="1"/>
</dbReference>
<sequence length="68" mass="7712">MYEIKLSGMTCDHCVRTVSKTIQSFDAETKPIVDLNSQTARFETKKDISSLPKMLEEEGYPVVSINQE</sequence>
<evidence type="ECO:0000259" key="2">
    <source>
        <dbReference type="PROSITE" id="PS50846"/>
    </source>
</evidence>
<dbReference type="SUPFAM" id="SSF55008">
    <property type="entry name" value="HMA, heavy metal-associated domain"/>
    <property type="match status" value="1"/>
</dbReference>
<reference evidence="3 4" key="1">
    <citation type="submission" date="2017-07" db="EMBL/GenBank/DDBJ databases">
        <title>Leptospira spp. isolated from tropical soils.</title>
        <authorList>
            <person name="Thibeaux R."/>
            <person name="Iraola G."/>
            <person name="Ferres I."/>
            <person name="Bierque E."/>
            <person name="Girault D."/>
            <person name="Soupe-Gilbert M.-E."/>
            <person name="Picardeau M."/>
            <person name="Goarant C."/>
        </authorList>
    </citation>
    <scope>NUCLEOTIDE SEQUENCE [LARGE SCALE GENOMIC DNA]</scope>
    <source>
        <strain evidence="3 4">ES4-C-A1</strain>
    </source>
</reference>
<comment type="caution">
    <text evidence="3">The sequence shown here is derived from an EMBL/GenBank/DDBJ whole genome shotgun (WGS) entry which is preliminary data.</text>
</comment>
<evidence type="ECO:0000256" key="1">
    <source>
        <dbReference type="ARBA" id="ARBA00022723"/>
    </source>
</evidence>
<dbReference type="Proteomes" id="UP000231843">
    <property type="component" value="Unassembled WGS sequence"/>
</dbReference>
<evidence type="ECO:0000313" key="4">
    <source>
        <dbReference type="Proteomes" id="UP000231843"/>
    </source>
</evidence>
<accession>A0A2N0A2T5</accession>
<proteinExistence type="predicted"/>
<dbReference type="InterPro" id="IPR017969">
    <property type="entry name" value="Heavy-metal-associated_CS"/>
</dbReference>
<dbReference type="GO" id="GO:0046872">
    <property type="term" value="F:metal ion binding"/>
    <property type="evidence" value="ECO:0007669"/>
    <property type="project" value="UniProtKB-KW"/>
</dbReference>
<evidence type="ECO:0000313" key="3">
    <source>
        <dbReference type="EMBL" id="PJZ78521.1"/>
    </source>
</evidence>
<dbReference type="EMBL" id="NPEA01000002">
    <property type="protein sequence ID" value="PJZ78521.1"/>
    <property type="molecule type" value="Genomic_DNA"/>
</dbReference>
<dbReference type="InterPro" id="IPR036163">
    <property type="entry name" value="HMA_dom_sf"/>
</dbReference>
<organism evidence="3 4">
    <name type="scientific">Leptospira neocaledonica</name>
    <dbReference type="NCBI Taxonomy" id="2023192"/>
    <lineage>
        <taxon>Bacteria</taxon>
        <taxon>Pseudomonadati</taxon>
        <taxon>Spirochaetota</taxon>
        <taxon>Spirochaetia</taxon>
        <taxon>Leptospirales</taxon>
        <taxon>Leptospiraceae</taxon>
        <taxon>Leptospira</taxon>
    </lineage>
</organism>
<name>A0A2N0A2T5_9LEPT</name>
<dbReference type="RefSeq" id="WP_100767353.1">
    <property type="nucleotide sequence ID" value="NZ_NPEA01000002.1"/>
</dbReference>
<dbReference type="CDD" id="cd00371">
    <property type="entry name" value="HMA"/>
    <property type="match status" value="1"/>
</dbReference>
<keyword evidence="1" id="KW-0479">Metal-binding</keyword>
<dbReference type="PROSITE" id="PS50846">
    <property type="entry name" value="HMA_2"/>
    <property type="match status" value="1"/>
</dbReference>
<dbReference type="InterPro" id="IPR006121">
    <property type="entry name" value="HMA_dom"/>
</dbReference>
<dbReference type="Gene3D" id="3.30.70.100">
    <property type="match status" value="1"/>
</dbReference>